<dbReference type="InterPro" id="IPR013249">
    <property type="entry name" value="RNA_pol_sigma70_r4_t2"/>
</dbReference>
<evidence type="ECO:0000259" key="2">
    <source>
        <dbReference type="Pfam" id="PF08281"/>
    </source>
</evidence>
<evidence type="ECO:0000259" key="3">
    <source>
        <dbReference type="Pfam" id="PF20239"/>
    </source>
</evidence>
<dbReference type="InterPro" id="IPR046531">
    <property type="entry name" value="DUF6596"/>
</dbReference>
<dbReference type="SUPFAM" id="SSF88946">
    <property type="entry name" value="Sigma2 domain of RNA polymerase sigma factors"/>
    <property type="match status" value="1"/>
</dbReference>
<dbReference type="PANTHER" id="PTHR47756">
    <property type="entry name" value="BLL6612 PROTEIN-RELATED"/>
    <property type="match status" value="1"/>
</dbReference>
<gene>
    <name evidence="4" type="ORF">J3U87_24085</name>
</gene>
<dbReference type="EMBL" id="CP071793">
    <property type="protein sequence ID" value="QTD48673.1"/>
    <property type="molecule type" value="Genomic_DNA"/>
</dbReference>
<dbReference type="KEGG" id="scor:J3U87_24085"/>
<organism evidence="4 5">
    <name type="scientific">Sulfidibacter corallicola</name>
    <dbReference type="NCBI Taxonomy" id="2818388"/>
    <lineage>
        <taxon>Bacteria</taxon>
        <taxon>Pseudomonadati</taxon>
        <taxon>Acidobacteriota</taxon>
        <taxon>Holophagae</taxon>
        <taxon>Acanthopleuribacterales</taxon>
        <taxon>Acanthopleuribacteraceae</taxon>
        <taxon>Sulfidibacter</taxon>
    </lineage>
</organism>
<dbReference type="Pfam" id="PF04542">
    <property type="entry name" value="Sigma70_r2"/>
    <property type="match status" value="1"/>
</dbReference>
<evidence type="ECO:0000313" key="4">
    <source>
        <dbReference type="EMBL" id="QTD48673.1"/>
    </source>
</evidence>
<dbReference type="InterPro" id="IPR014284">
    <property type="entry name" value="RNA_pol_sigma-70_dom"/>
</dbReference>
<dbReference type="GO" id="GO:0016987">
    <property type="term" value="F:sigma factor activity"/>
    <property type="evidence" value="ECO:0007669"/>
    <property type="project" value="InterPro"/>
</dbReference>
<dbReference type="InterPro" id="IPR011990">
    <property type="entry name" value="TPR-like_helical_dom_sf"/>
</dbReference>
<dbReference type="Gene3D" id="1.10.10.10">
    <property type="entry name" value="Winged helix-like DNA-binding domain superfamily/Winged helix DNA-binding domain"/>
    <property type="match status" value="1"/>
</dbReference>
<dbReference type="InterPro" id="IPR007627">
    <property type="entry name" value="RNA_pol_sigma70_r2"/>
</dbReference>
<dbReference type="GO" id="GO:0003677">
    <property type="term" value="F:DNA binding"/>
    <property type="evidence" value="ECO:0007669"/>
    <property type="project" value="InterPro"/>
</dbReference>
<reference evidence="4" key="1">
    <citation type="submission" date="2021-03" db="EMBL/GenBank/DDBJ databases">
        <title>Acanthopleuribacteraceae sp. M133.</title>
        <authorList>
            <person name="Wang G."/>
        </authorList>
    </citation>
    <scope>NUCLEOTIDE SEQUENCE</scope>
    <source>
        <strain evidence="4">M133</strain>
    </source>
</reference>
<dbReference type="InterPro" id="IPR013324">
    <property type="entry name" value="RNA_pol_sigma_r3/r4-like"/>
</dbReference>
<evidence type="ECO:0000259" key="1">
    <source>
        <dbReference type="Pfam" id="PF04542"/>
    </source>
</evidence>
<dbReference type="Pfam" id="PF20239">
    <property type="entry name" value="DUF6596"/>
    <property type="match status" value="1"/>
</dbReference>
<name>A0A8A4TGA5_SULCO</name>
<dbReference type="SUPFAM" id="SSF88659">
    <property type="entry name" value="Sigma3 and sigma4 domains of RNA polymerase sigma factors"/>
    <property type="match status" value="1"/>
</dbReference>
<dbReference type="InterPro" id="IPR013325">
    <property type="entry name" value="RNA_pol_sigma_r2"/>
</dbReference>
<accession>A0A8A4TGA5</accession>
<dbReference type="Gene3D" id="1.10.1740.10">
    <property type="match status" value="1"/>
</dbReference>
<dbReference type="SUPFAM" id="SSF48452">
    <property type="entry name" value="TPR-like"/>
    <property type="match status" value="1"/>
</dbReference>
<dbReference type="RefSeq" id="WP_237378324.1">
    <property type="nucleotide sequence ID" value="NZ_CP071793.1"/>
</dbReference>
<keyword evidence="5" id="KW-1185">Reference proteome</keyword>
<dbReference type="Gene3D" id="1.25.40.10">
    <property type="entry name" value="Tetratricopeptide repeat domain"/>
    <property type="match status" value="1"/>
</dbReference>
<dbReference type="Pfam" id="PF08281">
    <property type="entry name" value="Sigma70_r4_2"/>
    <property type="match status" value="1"/>
</dbReference>
<feature type="domain" description="DUF6596" evidence="3">
    <location>
        <begin position="180"/>
        <end position="280"/>
    </location>
</feature>
<dbReference type="Proteomes" id="UP000663929">
    <property type="component" value="Chromosome"/>
</dbReference>
<protein>
    <submittedName>
        <fullName evidence="4">RNA polymerase sigma factor</fullName>
    </submittedName>
</protein>
<dbReference type="PANTHER" id="PTHR47756:SF1">
    <property type="entry name" value="BLL0085 PROTEIN"/>
    <property type="match status" value="1"/>
</dbReference>
<proteinExistence type="predicted"/>
<feature type="domain" description="RNA polymerase sigma factor 70 region 4 type 2" evidence="2">
    <location>
        <begin position="111"/>
        <end position="162"/>
    </location>
</feature>
<dbReference type="InterPro" id="IPR036388">
    <property type="entry name" value="WH-like_DNA-bd_sf"/>
</dbReference>
<dbReference type="GO" id="GO:0006352">
    <property type="term" value="P:DNA-templated transcription initiation"/>
    <property type="evidence" value="ECO:0007669"/>
    <property type="project" value="InterPro"/>
</dbReference>
<sequence>MDPHWLSATLSAARPRVVAALFRYFRDLDEAEDCFQEASLRALRAWGERGVPDDGISWLIKVGRNIGLDRYRKQSRYVASEETEPVASDPETEYVAQLDAQDYRDDMLRLLFTCCHPTLPKPQQVALALKVIAGLRVEEIAKAFLVRVKTMEQRITRAKRALGQARISHDPPSSAERDERLKAVSTAIYLLFNEGYSAAAGEAHIRVSICEEAIRLARLLLRLFPTEAEIMGLLSLCLIQHSRHRARLDASGDIVLLEHQDRGHWDRGLIAEGSVLLEKALRKRQPGPFQIQAAIASVHAQARTAEQTDWAEIVRLYALLERVHPSPVVVLNRAVAVAKVDGPAAALSLLEPLEAKLSGYFHYHGVRGALLADLGRREEALAAFRLALTHGGTAAETTHIRQKIEELGANPVIPPPA</sequence>
<evidence type="ECO:0000313" key="5">
    <source>
        <dbReference type="Proteomes" id="UP000663929"/>
    </source>
</evidence>
<dbReference type="AlphaFoldDB" id="A0A8A4TGA5"/>
<dbReference type="NCBIfam" id="TIGR02937">
    <property type="entry name" value="sigma70-ECF"/>
    <property type="match status" value="1"/>
</dbReference>
<feature type="domain" description="RNA polymerase sigma-70 region 2" evidence="1">
    <location>
        <begin position="13"/>
        <end position="76"/>
    </location>
</feature>